<dbReference type="SUPFAM" id="SSF55781">
    <property type="entry name" value="GAF domain-like"/>
    <property type="match status" value="1"/>
</dbReference>
<keyword evidence="2" id="KW-1185">Reference proteome</keyword>
<evidence type="ECO:0000313" key="2">
    <source>
        <dbReference type="Proteomes" id="UP000665561"/>
    </source>
</evidence>
<dbReference type="EMBL" id="JAAAMV010000032">
    <property type="protein sequence ID" value="NBD27878.1"/>
    <property type="molecule type" value="Genomic_DNA"/>
</dbReference>
<accession>A0ABW9XYR5</accession>
<name>A0ABW9XYR5_9BACL</name>
<comment type="caution">
    <text evidence="1">The sequence shown here is derived from an EMBL/GenBank/DDBJ whole genome shotgun (WGS) entry which is preliminary data.</text>
</comment>
<reference evidence="1 2" key="1">
    <citation type="submission" date="2020-01" db="EMBL/GenBank/DDBJ databases">
        <title>Paenibacillus soybeanensis sp. nov. isolated from the nodules of soybean (Glycine max(L.) Merr).</title>
        <authorList>
            <person name="Wang H."/>
        </authorList>
    </citation>
    <scope>NUCLEOTIDE SEQUENCE [LARGE SCALE GENOMIC DNA]</scope>
    <source>
        <strain evidence="1 2">T1</strain>
    </source>
</reference>
<gene>
    <name evidence="1" type="ORF">GT019_28770</name>
</gene>
<proteinExistence type="predicted"/>
<organism evidence="1 2">
    <name type="scientific">Paenibacillus glycinis</name>
    <dbReference type="NCBI Taxonomy" id="2697035"/>
    <lineage>
        <taxon>Bacteria</taxon>
        <taxon>Bacillati</taxon>
        <taxon>Bacillota</taxon>
        <taxon>Bacilli</taxon>
        <taxon>Bacillales</taxon>
        <taxon>Paenibacillaceae</taxon>
        <taxon>Paenibacillus</taxon>
    </lineage>
</organism>
<dbReference type="RefSeq" id="WP_161746898.1">
    <property type="nucleotide sequence ID" value="NZ_JAAAMV010000032.1"/>
</dbReference>
<sequence length="154" mass="17548">MSPLHEQIQHELITVRIETSSDYCALALQEYEPTRIRWAFVCGNQSQRYKDLLIRPNHDIAGLVIKLGRSVRVDAAMGIAERTRLLHEYAIMSVEHLKSALAVPITICSEAQGALLIGDRCDRIYEKIDMTLITEAANRLNAMLSQMNREELRK</sequence>
<protein>
    <recommendedName>
        <fullName evidence="3">GAF domain-containing protein</fullName>
    </recommendedName>
</protein>
<evidence type="ECO:0008006" key="3">
    <source>
        <dbReference type="Google" id="ProtNLM"/>
    </source>
</evidence>
<evidence type="ECO:0000313" key="1">
    <source>
        <dbReference type="EMBL" id="NBD27878.1"/>
    </source>
</evidence>
<dbReference type="Gene3D" id="3.30.450.40">
    <property type="match status" value="1"/>
</dbReference>
<dbReference type="InterPro" id="IPR029016">
    <property type="entry name" value="GAF-like_dom_sf"/>
</dbReference>
<dbReference type="Proteomes" id="UP000665561">
    <property type="component" value="Unassembled WGS sequence"/>
</dbReference>